<dbReference type="GO" id="GO:0006351">
    <property type="term" value="P:DNA-templated transcription"/>
    <property type="evidence" value="ECO:0007669"/>
    <property type="project" value="TreeGrafter"/>
</dbReference>
<dbReference type="EMBL" id="FNBM01000002">
    <property type="protein sequence ID" value="SDF26590.1"/>
    <property type="molecule type" value="Genomic_DNA"/>
</dbReference>
<accession>A0A1G7JNP7</accession>
<dbReference type="InterPro" id="IPR000847">
    <property type="entry name" value="LysR_HTH_N"/>
</dbReference>
<dbReference type="InterPro" id="IPR036390">
    <property type="entry name" value="WH_DNA-bd_sf"/>
</dbReference>
<dbReference type="Pfam" id="PF03466">
    <property type="entry name" value="LysR_substrate"/>
    <property type="match status" value="1"/>
</dbReference>
<dbReference type="FunFam" id="3.40.190.290:FF:000001">
    <property type="entry name" value="Transcriptional regulator, LysR family"/>
    <property type="match status" value="1"/>
</dbReference>
<dbReference type="GO" id="GO:0043565">
    <property type="term" value="F:sequence-specific DNA binding"/>
    <property type="evidence" value="ECO:0007669"/>
    <property type="project" value="TreeGrafter"/>
</dbReference>
<gene>
    <name evidence="6" type="ORF">SAMN05216381_1200</name>
</gene>
<dbReference type="Gene3D" id="3.40.190.290">
    <property type="match status" value="1"/>
</dbReference>
<dbReference type="InterPro" id="IPR005119">
    <property type="entry name" value="LysR_subst-bd"/>
</dbReference>
<dbReference type="CDD" id="cd08470">
    <property type="entry name" value="PBP2_CrgA_like_1"/>
    <property type="match status" value="1"/>
</dbReference>
<dbReference type="Proteomes" id="UP000243378">
    <property type="component" value="Unassembled WGS sequence"/>
</dbReference>
<proteinExistence type="inferred from homology"/>
<evidence type="ECO:0000313" key="7">
    <source>
        <dbReference type="Proteomes" id="UP000243378"/>
    </source>
</evidence>
<dbReference type="FunFam" id="1.10.10.10:FF:000001">
    <property type="entry name" value="LysR family transcriptional regulator"/>
    <property type="match status" value="1"/>
</dbReference>
<dbReference type="PROSITE" id="PS50931">
    <property type="entry name" value="HTH_LYSR"/>
    <property type="match status" value="1"/>
</dbReference>
<dbReference type="SUPFAM" id="SSF53850">
    <property type="entry name" value="Periplasmic binding protein-like II"/>
    <property type="match status" value="1"/>
</dbReference>
<dbReference type="PRINTS" id="PR00039">
    <property type="entry name" value="HTHLYSR"/>
</dbReference>
<dbReference type="AlphaFoldDB" id="A0A1G7JNP7"/>
<evidence type="ECO:0000256" key="3">
    <source>
        <dbReference type="ARBA" id="ARBA00023125"/>
    </source>
</evidence>
<dbReference type="OrthoDB" id="9815676at2"/>
<feature type="domain" description="HTH lysR-type" evidence="5">
    <location>
        <begin position="10"/>
        <end position="59"/>
    </location>
</feature>
<dbReference type="Pfam" id="PF00126">
    <property type="entry name" value="HTH_1"/>
    <property type="match status" value="1"/>
</dbReference>
<dbReference type="GO" id="GO:0003700">
    <property type="term" value="F:DNA-binding transcription factor activity"/>
    <property type="evidence" value="ECO:0007669"/>
    <property type="project" value="InterPro"/>
</dbReference>
<keyword evidence="3" id="KW-0238">DNA-binding</keyword>
<dbReference type="PANTHER" id="PTHR30537:SF10">
    <property type="entry name" value="TRANSCRIPTIONAL REGULATOR-RELATED"/>
    <property type="match status" value="1"/>
</dbReference>
<evidence type="ECO:0000256" key="2">
    <source>
        <dbReference type="ARBA" id="ARBA00023015"/>
    </source>
</evidence>
<dbReference type="InterPro" id="IPR058163">
    <property type="entry name" value="LysR-type_TF_proteobact-type"/>
</dbReference>
<evidence type="ECO:0000259" key="5">
    <source>
        <dbReference type="PROSITE" id="PS50931"/>
    </source>
</evidence>
<evidence type="ECO:0000313" key="6">
    <source>
        <dbReference type="EMBL" id="SDF26590.1"/>
    </source>
</evidence>
<evidence type="ECO:0000256" key="4">
    <source>
        <dbReference type="ARBA" id="ARBA00023163"/>
    </source>
</evidence>
<keyword evidence="2" id="KW-0805">Transcription regulation</keyword>
<dbReference type="SUPFAM" id="SSF46785">
    <property type="entry name" value="Winged helix' DNA-binding domain"/>
    <property type="match status" value="1"/>
</dbReference>
<protein>
    <submittedName>
        <fullName evidence="6">Transcriptional regulator, LysR family</fullName>
    </submittedName>
</protein>
<dbReference type="InterPro" id="IPR036388">
    <property type="entry name" value="WH-like_DNA-bd_sf"/>
</dbReference>
<dbReference type="STRING" id="640205.SAMN05216381_1200"/>
<sequence>MNRWEGLDEFVAVAECGQFTAAAERLGLSSSQVSRQIARLEERLHTRLFYRTTRKVALTEAGQTFLQHCQRLQDAREEALNAIGDLASEPKGLLRMTCAVAYGERFIVPLVTAFAARHPRLSVDIELSNRTLDLVQDGFDIAIRLGRLQDSRMLATRLAPRRMYLCASPDYLQRYGRPHSLSELARHNCLVGSSDTWTFQLDGREASQRIQGNWRCNSGQAVLDAALGGLGLCQLPDYYVLEHLRSGALVSLLDNHQPPNTAVWALYPQQRHLSPKVRQLIDALRDGLSQRSEYV</sequence>
<dbReference type="Gene3D" id="1.10.10.10">
    <property type="entry name" value="Winged helix-like DNA-binding domain superfamily/Winged helix DNA-binding domain"/>
    <property type="match status" value="1"/>
</dbReference>
<dbReference type="RefSeq" id="WP_092365834.1">
    <property type="nucleotide sequence ID" value="NZ_FNBM01000002.1"/>
</dbReference>
<keyword evidence="4" id="KW-0804">Transcription</keyword>
<evidence type="ECO:0000256" key="1">
    <source>
        <dbReference type="ARBA" id="ARBA00009437"/>
    </source>
</evidence>
<reference evidence="6 7" key="1">
    <citation type="submission" date="2016-10" db="EMBL/GenBank/DDBJ databases">
        <authorList>
            <person name="de Groot N.N."/>
        </authorList>
    </citation>
    <scope>NUCLEOTIDE SEQUENCE [LARGE SCALE GENOMIC DNA]</scope>
    <source>
        <strain evidence="6 7">LMG 25475</strain>
    </source>
</reference>
<dbReference type="PANTHER" id="PTHR30537">
    <property type="entry name" value="HTH-TYPE TRANSCRIPTIONAL REGULATOR"/>
    <property type="match status" value="1"/>
</dbReference>
<organism evidence="6 7">
    <name type="scientific">Phytopseudomonas seleniipraecipitans</name>
    <dbReference type="NCBI Taxonomy" id="640205"/>
    <lineage>
        <taxon>Bacteria</taxon>
        <taxon>Pseudomonadati</taxon>
        <taxon>Pseudomonadota</taxon>
        <taxon>Gammaproteobacteria</taxon>
        <taxon>Pseudomonadales</taxon>
        <taxon>Pseudomonadaceae</taxon>
        <taxon>Phytopseudomonas</taxon>
    </lineage>
</organism>
<comment type="similarity">
    <text evidence="1">Belongs to the LysR transcriptional regulatory family.</text>
</comment>
<name>A0A1G7JNP7_9GAMM</name>